<dbReference type="InterPro" id="IPR045272">
    <property type="entry name" value="ANXUR1/2-like"/>
</dbReference>
<dbReference type="GO" id="GO:0004714">
    <property type="term" value="F:transmembrane receptor protein tyrosine kinase activity"/>
    <property type="evidence" value="ECO:0007669"/>
    <property type="project" value="InterPro"/>
</dbReference>
<protein>
    <recommendedName>
        <fullName evidence="3">Malectin-like domain-containing protein</fullName>
    </recommendedName>
</protein>
<organism evidence="1 2">
    <name type="scientific">Canna indica</name>
    <name type="common">Indian-shot</name>
    <dbReference type="NCBI Taxonomy" id="4628"/>
    <lineage>
        <taxon>Eukaryota</taxon>
        <taxon>Viridiplantae</taxon>
        <taxon>Streptophyta</taxon>
        <taxon>Embryophyta</taxon>
        <taxon>Tracheophyta</taxon>
        <taxon>Spermatophyta</taxon>
        <taxon>Magnoliopsida</taxon>
        <taxon>Liliopsida</taxon>
        <taxon>Zingiberales</taxon>
        <taxon>Cannaceae</taxon>
        <taxon>Canna</taxon>
    </lineage>
</organism>
<dbReference type="EMBL" id="CP136897">
    <property type="protein sequence ID" value="WOL16260.1"/>
    <property type="molecule type" value="Genomic_DNA"/>
</dbReference>
<name>A0AAQ3QQ57_9LILI</name>
<gene>
    <name evidence="1" type="ORF">Cni_G25047</name>
</gene>
<accession>A0AAQ3QQ57</accession>
<dbReference type="PANTHER" id="PTHR34590">
    <property type="entry name" value="OS03G0124300 PROTEIN-RELATED"/>
    <property type="match status" value="1"/>
</dbReference>
<evidence type="ECO:0000313" key="2">
    <source>
        <dbReference type="Proteomes" id="UP001327560"/>
    </source>
</evidence>
<dbReference type="PANTHER" id="PTHR34590:SF10">
    <property type="entry name" value="RECEPTOR-LIKE PROTEIN KINASE HERK 1"/>
    <property type="match status" value="1"/>
</dbReference>
<evidence type="ECO:0000313" key="1">
    <source>
        <dbReference type="EMBL" id="WOL16260.1"/>
    </source>
</evidence>
<dbReference type="Gene3D" id="2.60.120.430">
    <property type="entry name" value="Galactose-binding lectin"/>
    <property type="match status" value="1"/>
</dbReference>
<dbReference type="Proteomes" id="UP001327560">
    <property type="component" value="Chromosome 8"/>
</dbReference>
<reference evidence="1 2" key="1">
    <citation type="submission" date="2023-10" db="EMBL/GenBank/DDBJ databases">
        <title>Chromosome-scale genome assembly provides insights into flower coloration mechanisms of Canna indica.</title>
        <authorList>
            <person name="Li C."/>
        </authorList>
    </citation>
    <scope>NUCLEOTIDE SEQUENCE [LARGE SCALE GENOMIC DNA]</scope>
    <source>
        <tissue evidence="1">Flower</tissue>
    </source>
</reference>
<proteinExistence type="predicted"/>
<evidence type="ECO:0008006" key="3">
    <source>
        <dbReference type="Google" id="ProtNLM"/>
    </source>
</evidence>
<keyword evidence="2" id="KW-1185">Reference proteome</keyword>
<dbReference type="AlphaFoldDB" id="A0AAQ3QQ57"/>
<sequence length="230" mass="25697">MAIIQRIDCVLTPADDYLIDCGSLTNTTIGNRVFIADDCISSWTLKSSSGCIKLVPVSSLKWSFQTMILWGDWRTWEAHDNHLLLSSASQAYKYPTGKIKCMEGVTQEIATNIVYATARELSSASQNTLNFLIDVSWKFDVDAKYNYMIRFHFCDKVSLALNELLFNVYINSWIAESNLDLSAITHDLATAVFIYYVLGADDASDTLTITTGPSNVSASSCFAKRHSKWP</sequence>